<feature type="transmembrane region" description="Helical" evidence="1">
    <location>
        <begin position="75"/>
        <end position="98"/>
    </location>
</feature>
<feature type="transmembrane region" description="Helical" evidence="1">
    <location>
        <begin position="12"/>
        <end position="30"/>
    </location>
</feature>
<reference evidence="2 3" key="1">
    <citation type="journal article" date="2015" name="Nature">
        <title>rRNA introns, odd ribosomes, and small enigmatic genomes across a large radiation of phyla.</title>
        <authorList>
            <person name="Brown C.T."/>
            <person name="Hug L.A."/>
            <person name="Thomas B.C."/>
            <person name="Sharon I."/>
            <person name="Castelle C.J."/>
            <person name="Singh A."/>
            <person name="Wilkins M.J."/>
            <person name="Williams K.H."/>
            <person name="Banfield J.F."/>
        </authorList>
    </citation>
    <scope>NUCLEOTIDE SEQUENCE [LARGE SCALE GENOMIC DNA]</scope>
</reference>
<keyword evidence="1" id="KW-1133">Transmembrane helix</keyword>
<proteinExistence type="predicted"/>
<feature type="transmembrane region" description="Helical" evidence="1">
    <location>
        <begin position="127"/>
        <end position="146"/>
    </location>
</feature>
<keyword evidence="1" id="KW-0472">Membrane</keyword>
<dbReference type="EMBL" id="LBTF01000034">
    <property type="protein sequence ID" value="KKQ34862.1"/>
    <property type="molecule type" value="Genomic_DNA"/>
</dbReference>
<gene>
    <name evidence="2" type="ORF">US50_C0034G0003</name>
</gene>
<evidence type="ECO:0000256" key="1">
    <source>
        <dbReference type="SAM" id="Phobius"/>
    </source>
</evidence>
<protein>
    <submittedName>
        <fullName evidence="2">Uncharacterized protein</fullName>
    </submittedName>
</protein>
<name>A0A0G0GXU4_9BACT</name>
<evidence type="ECO:0000313" key="2">
    <source>
        <dbReference type="EMBL" id="KKQ34862.1"/>
    </source>
</evidence>
<sequence>MINNLSKTLEKNSTTAVLMIGSFFLVAFAISKGIYFQETFLLLIYSIGANFLTIFRKKSEDSVTIKNFFDKKYFLYLYIAFFCLWFLFWLILTFPLLFFKFKVYFFSNIGIVDYIYLGKPFYFTQEFWTALAVIVALFTPWVVNWLNKRQEKSNLVFEDISIVHQDSKPEEDNMRKLLDVGRLIITNKGKFKAKTVEAYMDKIISNNEVRTDFFPMPLVWTHGQLNKNGPTVRDIYPNQTVYLDIFNHIFDPEYVGDSSVLFAVADDHGVDSLSKMELGESDIIIKFYQESGQVNQIIIKAIWDGKHVPKISIIK</sequence>
<organism evidence="2 3">
    <name type="scientific">Candidatus Nomurabacteria bacterium GW2011_GWB1_37_5</name>
    <dbReference type="NCBI Taxonomy" id="1618742"/>
    <lineage>
        <taxon>Bacteria</taxon>
        <taxon>Candidatus Nomuraibacteriota</taxon>
    </lineage>
</organism>
<dbReference type="AlphaFoldDB" id="A0A0G0GXU4"/>
<comment type="caution">
    <text evidence="2">The sequence shown here is derived from an EMBL/GenBank/DDBJ whole genome shotgun (WGS) entry which is preliminary data.</text>
</comment>
<feature type="transmembrane region" description="Helical" evidence="1">
    <location>
        <begin position="36"/>
        <end position="55"/>
    </location>
</feature>
<evidence type="ECO:0000313" key="3">
    <source>
        <dbReference type="Proteomes" id="UP000033876"/>
    </source>
</evidence>
<accession>A0A0G0GXU4</accession>
<dbReference type="Proteomes" id="UP000033876">
    <property type="component" value="Unassembled WGS sequence"/>
</dbReference>
<keyword evidence="1" id="KW-0812">Transmembrane</keyword>